<gene>
    <name evidence="2" type="ORF">ELQ93_10340</name>
</gene>
<accession>A0ABY0CB52</accession>
<feature type="signal peptide" evidence="1">
    <location>
        <begin position="1"/>
        <end position="27"/>
    </location>
</feature>
<feature type="chain" id="PRO_5046838761" description="Peptidase inhibitor family I36" evidence="1">
    <location>
        <begin position="28"/>
        <end position="167"/>
    </location>
</feature>
<evidence type="ECO:0008006" key="4">
    <source>
        <dbReference type="Google" id="ProtNLM"/>
    </source>
</evidence>
<evidence type="ECO:0000256" key="1">
    <source>
        <dbReference type="SAM" id="SignalP"/>
    </source>
</evidence>
<keyword evidence="3" id="KW-1185">Reference proteome</keyword>
<reference evidence="2 3" key="1">
    <citation type="submission" date="2018-12" db="EMBL/GenBank/DDBJ databases">
        <authorList>
            <person name="hu s."/>
            <person name="Xu Y."/>
            <person name="Xu B."/>
            <person name="Li F."/>
        </authorList>
    </citation>
    <scope>NUCLEOTIDE SEQUENCE [LARGE SCALE GENOMIC DNA]</scope>
    <source>
        <strain evidence="2 3">KSW2-17</strain>
    </source>
</reference>
<dbReference type="RefSeq" id="WP_127054368.1">
    <property type="nucleotide sequence ID" value="NZ_PYAU01000001.1"/>
</dbReference>
<organism evidence="2 3">
    <name type="scientific">Labedella gwakjiensis</name>
    <dbReference type="NCBI Taxonomy" id="390269"/>
    <lineage>
        <taxon>Bacteria</taxon>
        <taxon>Bacillati</taxon>
        <taxon>Actinomycetota</taxon>
        <taxon>Actinomycetes</taxon>
        <taxon>Micrococcales</taxon>
        <taxon>Microbacteriaceae</taxon>
        <taxon>Labedella</taxon>
    </lineage>
</organism>
<evidence type="ECO:0000313" key="3">
    <source>
        <dbReference type="Proteomes" id="UP000268291"/>
    </source>
</evidence>
<dbReference type="Proteomes" id="UP000268291">
    <property type="component" value="Unassembled WGS sequence"/>
</dbReference>
<sequence length="167" mass="17803">MKRMTAFFLAVVIGVAVPTTIAPTAHADDKQHTQQLWEATTLTNKLRLSTSARSAKPIATCSVGTDGGICTISRGKSADRTISLSLGLTRSVAASSLGFSSAKSVSTTVSCQSPVMKRGSVWRAWAVGHYWKYKAQKVTYVDGVLVNTQTSGYLYAFNPGASRIHCA</sequence>
<comment type="caution">
    <text evidence="2">The sequence shown here is derived from an EMBL/GenBank/DDBJ whole genome shotgun (WGS) entry which is preliminary data.</text>
</comment>
<evidence type="ECO:0000313" key="2">
    <source>
        <dbReference type="EMBL" id="RUQ87291.1"/>
    </source>
</evidence>
<name>A0ABY0CB52_9MICO</name>
<keyword evidence="1" id="KW-0732">Signal</keyword>
<proteinExistence type="predicted"/>
<dbReference type="EMBL" id="RZGY01000001">
    <property type="protein sequence ID" value="RUQ87291.1"/>
    <property type="molecule type" value="Genomic_DNA"/>
</dbReference>
<protein>
    <recommendedName>
        <fullName evidence="4">Peptidase inhibitor family I36</fullName>
    </recommendedName>
</protein>